<evidence type="ECO:0008006" key="5">
    <source>
        <dbReference type="Google" id="ProtNLM"/>
    </source>
</evidence>
<comment type="caution">
    <text evidence="3">The sequence shown here is derived from an EMBL/GenBank/DDBJ whole genome shotgun (WGS) entry which is preliminary data.</text>
</comment>
<feature type="transmembrane region" description="Helical" evidence="1">
    <location>
        <begin position="152"/>
        <end position="172"/>
    </location>
</feature>
<evidence type="ECO:0000256" key="1">
    <source>
        <dbReference type="SAM" id="Phobius"/>
    </source>
</evidence>
<feature type="signal peptide" evidence="2">
    <location>
        <begin position="1"/>
        <end position="22"/>
    </location>
</feature>
<evidence type="ECO:0000313" key="4">
    <source>
        <dbReference type="Proteomes" id="UP000582837"/>
    </source>
</evidence>
<keyword evidence="4" id="KW-1185">Reference proteome</keyword>
<evidence type="ECO:0000313" key="3">
    <source>
        <dbReference type="EMBL" id="MBB6069539.1"/>
    </source>
</evidence>
<organism evidence="3 4">
    <name type="scientific">Longimicrobium terrae</name>
    <dbReference type="NCBI Taxonomy" id="1639882"/>
    <lineage>
        <taxon>Bacteria</taxon>
        <taxon>Pseudomonadati</taxon>
        <taxon>Gemmatimonadota</taxon>
        <taxon>Longimicrobiia</taxon>
        <taxon>Longimicrobiales</taxon>
        <taxon>Longimicrobiaceae</taxon>
        <taxon>Longimicrobium</taxon>
    </lineage>
</organism>
<reference evidence="3 4" key="1">
    <citation type="submission" date="2020-08" db="EMBL/GenBank/DDBJ databases">
        <title>Genomic Encyclopedia of Type Strains, Phase IV (KMG-IV): sequencing the most valuable type-strain genomes for metagenomic binning, comparative biology and taxonomic classification.</title>
        <authorList>
            <person name="Goeker M."/>
        </authorList>
    </citation>
    <scope>NUCLEOTIDE SEQUENCE [LARGE SCALE GENOMIC DNA]</scope>
    <source>
        <strain evidence="3 4">DSM 29007</strain>
    </source>
</reference>
<sequence length="302" mass="31678">MTRARFWSIALATLLSSHAIHGQSAPPVARADRDTVLAGEPFEVTVEITGGPPLVAPSIDFPASGGGWQASGPAVPSDSAGVRRLAVPMVAWLPGPAREIRADVRSGGEGAAPVAVRIQLPAVRGVLPPDSARPQPRAARGIVPLARSGPPWLWIALGAAAALLILLAALFVRRRKGRGRTNPASARKEALTELDRLRASGRIESGDLEGFYARQSAILRDFAASADPELGGDLTTLELIDLLGARGDPSSAASAAEVLGAADLAKFARRPPSADRALRDWTAAREWVQSFRVTAEPEDDAE</sequence>
<name>A0A841GSY1_9BACT</name>
<dbReference type="AlphaFoldDB" id="A0A841GSY1"/>
<feature type="chain" id="PRO_5033034978" description="DUF4381 domain-containing protein" evidence="2">
    <location>
        <begin position="23"/>
        <end position="302"/>
    </location>
</feature>
<evidence type="ECO:0000256" key="2">
    <source>
        <dbReference type="SAM" id="SignalP"/>
    </source>
</evidence>
<dbReference type="Proteomes" id="UP000582837">
    <property type="component" value="Unassembled WGS sequence"/>
</dbReference>
<keyword evidence="2" id="KW-0732">Signal</keyword>
<dbReference type="InterPro" id="IPR025489">
    <property type="entry name" value="DUF4381"/>
</dbReference>
<gene>
    <name evidence="3" type="ORF">HNQ61_001154</name>
</gene>
<keyword evidence="1" id="KW-1133">Transmembrane helix</keyword>
<dbReference type="Pfam" id="PF14316">
    <property type="entry name" value="DUF4381"/>
    <property type="match status" value="1"/>
</dbReference>
<accession>A0A841GSY1</accession>
<protein>
    <recommendedName>
        <fullName evidence="5">DUF4381 domain-containing protein</fullName>
    </recommendedName>
</protein>
<proteinExistence type="predicted"/>
<dbReference type="RefSeq" id="WP_170037407.1">
    <property type="nucleotide sequence ID" value="NZ_JABDTL010000002.1"/>
</dbReference>
<dbReference type="EMBL" id="JACHIA010000002">
    <property type="protein sequence ID" value="MBB6069539.1"/>
    <property type="molecule type" value="Genomic_DNA"/>
</dbReference>
<keyword evidence="1" id="KW-0812">Transmembrane</keyword>
<keyword evidence="1" id="KW-0472">Membrane</keyword>